<accession>A0A8H6WXD4</accession>
<dbReference type="EMBL" id="JACAZI010000033">
    <property type="protein sequence ID" value="KAF7330241.1"/>
    <property type="molecule type" value="Genomic_DNA"/>
</dbReference>
<evidence type="ECO:0000256" key="1">
    <source>
        <dbReference type="SAM" id="SignalP"/>
    </source>
</evidence>
<proteinExistence type="predicted"/>
<gene>
    <name evidence="2" type="ORF">MVEN_02461400</name>
</gene>
<protein>
    <recommendedName>
        <fullName evidence="4">Ubiquitin 3 binding protein But2 C-terminal domain-containing protein</fullName>
    </recommendedName>
</protein>
<evidence type="ECO:0000313" key="3">
    <source>
        <dbReference type="Proteomes" id="UP000620124"/>
    </source>
</evidence>
<evidence type="ECO:0000313" key="2">
    <source>
        <dbReference type="EMBL" id="KAF7330241.1"/>
    </source>
</evidence>
<evidence type="ECO:0008006" key="4">
    <source>
        <dbReference type="Google" id="ProtNLM"/>
    </source>
</evidence>
<keyword evidence="3" id="KW-1185">Reference proteome</keyword>
<feature type="chain" id="PRO_5034748942" description="Ubiquitin 3 binding protein But2 C-terminal domain-containing protein" evidence="1">
    <location>
        <begin position="21"/>
        <end position="291"/>
    </location>
</feature>
<sequence>MRFPFGSILATFLALAVSTATLVPTNTRRTLLNNERSAADPVALPRTNAKHLAMGLPPLKPRLYDPLHPPPARRSATPPTTISCNIQFSSLKGINFTATKTSDGIYGEKTDTTSLALAVTFSYTPGSPATQLDLNVPANTACPYFGAVGSGDEEDVTIGPGRTEFVYISALAASIAPNSPPSMTTGSEYKTRTGAQNTFAESAIWSYDPSSGSLTPQWINPTSDPPSSPATTVGFINDTGMHFFSCEIDNFNLSYRGADLSGDLDAYNLRASVREEPTAQEVTLTCVPAPS</sequence>
<reference evidence="2" key="1">
    <citation type="submission" date="2020-05" db="EMBL/GenBank/DDBJ databases">
        <title>Mycena genomes resolve the evolution of fungal bioluminescence.</title>
        <authorList>
            <person name="Tsai I.J."/>
        </authorList>
    </citation>
    <scope>NUCLEOTIDE SEQUENCE</scope>
    <source>
        <strain evidence="2">CCC161011</strain>
    </source>
</reference>
<dbReference type="OrthoDB" id="4584900at2759"/>
<name>A0A8H6WXD4_9AGAR</name>
<organism evidence="2 3">
    <name type="scientific">Mycena venus</name>
    <dbReference type="NCBI Taxonomy" id="2733690"/>
    <lineage>
        <taxon>Eukaryota</taxon>
        <taxon>Fungi</taxon>
        <taxon>Dikarya</taxon>
        <taxon>Basidiomycota</taxon>
        <taxon>Agaricomycotina</taxon>
        <taxon>Agaricomycetes</taxon>
        <taxon>Agaricomycetidae</taxon>
        <taxon>Agaricales</taxon>
        <taxon>Marasmiineae</taxon>
        <taxon>Mycenaceae</taxon>
        <taxon>Mycena</taxon>
    </lineage>
</organism>
<comment type="caution">
    <text evidence="2">The sequence shown here is derived from an EMBL/GenBank/DDBJ whole genome shotgun (WGS) entry which is preliminary data.</text>
</comment>
<keyword evidence="1" id="KW-0732">Signal</keyword>
<dbReference type="AlphaFoldDB" id="A0A8H6WXD4"/>
<dbReference type="Proteomes" id="UP000620124">
    <property type="component" value="Unassembled WGS sequence"/>
</dbReference>
<feature type="signal peptide" evidence="1">
    <location>
        <begin position="1"/>
        <end position="20"/>
    </location>
</feature>